<dbReference type="RefSeq" id="WP_276827590.1">
    <property type="nucleotide sequence ID" value="NZ_DYVX01000054.1"/>
</dbReference>
<feature type="chain" id="PRO_5037863527" evidence="1">
    <location>
        <begin position="20"/>
        <end position="260"/>
    </location>
</feature>
<feature type="signal peptide" evidence="1">
    <location>
        <begin position="1"/>
        <end position="19"/>
    </location>
</feature>
<organism evidence="2 3">
    <name type="scientific">Mediterranea massiliensis</name>
    <dbReference type="NCBI Taxonomy" id="1841865"/>
    <lineage>
        <taxon>Bacteria</taxon>
        <taxon>Pseudomonadati</taxon>
        <taxon>Bacteroidota</taxon>
        <taxon>Bacteroidia</taxon>
        <taxon>Bacteroidales</taxon>
        <taxon>Bacteroidaceae</taxon>
        <taxon>Mediterranea</taxon>
    </lineage>
</organism>
<accession>A0A921HW26</accession>
<gene>
    <name evidence="2" type="ORF">K8W02_06780</name>
</gene>
<dbReference type="Gene3D" id="2.30.260.10">
    <property type="entry name" value="putative xylanase like domain"/>
    <property type="match status" value="1"/>
</dbReference>
<name>A0A921HW26_9BACT</name>
<evidence type="ECO:0000313" key="3">
    <source>
        <dbReference type="Proteomes" id="UP000717835"/>
    </source>
</evidence>
<evidence type="ECO:0000313" key="2">
    <source>
        <dbReference type="EMBL" id="HJF92074.1"/>
    </source>
</evidence>
<evidence type="ECO:0000256" key="1">
    <source>
        <dbReference type="SAM" id="SignalP"/>
    </source>
</evidence>
<proteinExistence type="predicted"/>
<reference evidence="2" key="1">
    <citation type="journal article" date="2021" name="PeerJ">
        <title>Extensive microbial diversity within the chicken gut microbiome revealed by metagenomics and culture.</title>
        <authorList>
            <person name="Gilroy R."/>
            <person name="Ravi A."/>
            <person name="Getino M."/>
            <person name="Pursley I."/>
            <person name="Horton D.L."/>
            <person name="Alikhan N.F."/>
            <person name="Baker D."/>
            <person name="Gharbi K."/>
            <person name="Hall N."/>
            <person name="Watson M."/>
            <person name="Adriaenssens E.M."/>
            <person name="Foster-Nyarko E."/>
            <person name="Jarju S."/>
            <person name="Secka A."/>
            <person name="Antonio M."/>
            <person name="Oren A."/>
            <person name="Chaudhuri R.R."/>
            <person name="La Ragione R."/>
            <person name="Hildebrand F."/>
            <person name="Pallen M.J."/>
        </authorList>
    </citation>
    <scope>NUCLEOTIDE SEQUENCE</scope>
    <source>
        <strain evidence="2">CHK55-1828</strain>
    </source>
</reference>
<dbReference type="SUPFAM" id="SSF54001">
    <property type="entry name" value="Cysteine proteinases"/>
    <property type="match status" value="1"/>
</dbReference>
<keyword evidence="1" id="KW-0732">Signal</keyword>
<dbReference type="InterPro" id="IPR010846">
    <property type="entry name" value="AmiA-like"/>
</dbReference>
<comment type="caution">
    <text evidence="2">The sequence shown here is derived from an EMBL/GenBank/DDBJ whole genome shotgun (WGS) entry which is preliminary data.</text>
</comment>
<sequence>MKSSVCMLLLAAASLSLIAAGQESGGQLVLNTALTYLGKPYVAHTLEVNDEEQLVVNLDEVDCTTFVEYVLAQSLAATRGGDMKDYLTRIRYRDGRIDGYTSRLHYIAEWVESGVKNGFIEDVTAACSPDILTLQLSFMSTHPDAYRHLKSSPENVRKMQDIEARLSGHSFHYLPKDKITDEGPDWIKDGDIFCITTRIAGLDVVHLGFACHRDGQLKLLHASSSYKQVTLSKGSLAQMFRQNDSWTGVRVLRLKQSPRP</sequence>
<reference evidence="2" key="2">
    <citation type="submission" date="2021-09" db="EMBL/GenBank/DDBJ databases">
        <authorList>
            <person name="Gilroy R."/>
        </authorList>
    </citation>
    <scope>NUCLEOTIDE SEQUENCE</scope>
    <source>
        <strain evidence="2">CHK55-1828</strain>
    </source>
</reference>
<dbReference type="Pfam" id="PF07313">
    <property type="entry name" value="AmiA-like"/>
    <property type="match status" value="1"/>
</dbReference>
<protein>
    <submittedName>
        <fullName evidence="2">DUF1460 domain-containing protein</fullName>
    </submittedName>
</protein>
<dbReference type="AlphaFoldDB" id="A0A921HW26"/>
<dbReference type="Gene3D" id="1.10.3670.10">
    <property type="entry name" value="Putative xylanase like domain"/>
    <property type="match status" value="1"/>
</dbReference>
<dbReference type="Proteomes" id="UP000717835">
    <property type="component" value="Unassembled WGS sequence"/>
</dbReference>
<dbReference type="EMBL" id="DYVX01000054">
    <property type="protein sequence ID" value="HJF92074.1"/>
    <property type="molecule type" value="Genomic_DNA"/>
</dbReference>
<dbReference type="InterPro" id="IPR038765">
    <property type="entry name" value="Papain-like_cys_pep_sf"/>
</dbReference>